<organism evidence="1 2">
    <name type="scientific">Amborella trichopoda</name>
    <dbReference type="NCBI Taxonomy" id="13333"/>
    <lineage>
        <taxon>Eukaryota</taxon>
        <taxon>Viridiplantae</taxon>
        <taxon>Streptophyta</taxon>
        <taxon>Embryophyta</taxon>
        <taxon>Tracheophyta</taxon>
        <taxon>Spermatophyta</taxon>
        <taxon>Magnoliopsida</taxon>
        <taxon>Amborellales</taxon>
        <taxon>Amborellaceae</taxon>
        <taxon>Amborella</taxon>
    </lineage>
</organism>
<gene>
    <name evidence="1" type="ORF">AMTR_s00023p00156720</name>
</gene>
<accession>W1NJD3</accession>
<evidence type="ECO:0000313" key="2">
    <source>
        <dbReference type="Proteomes" id="UP000017836"/>
    </source>
</evidence>
<dbReference type="EMBL" id="KI397474">
    <property type="protein sequence ID" value="ERM95623.1"/>
    <property type="molecule type" value="Genomic_DNA"/>
</dbReference>
<dbReference type="AlphaFoldDB" id="W1NJD3"/>
<reference evidence="2" key="1">
    <citation type="journal article" date="2013" name="Science">
        <title>The Amborella genome and the evolution of flowering plants.</title>
        <authorList>
            <consortium name="Amborella Genome Project"/>
        </authorList>
    </citation>
    <scope>NUCLEOTIDE SEQUENCE [LARGE SCALE GENOMIC DNA]</scope>
</reference>
<dbReference type="HOGENOM" id="CLU_2674377_0_0_1"/>
<keyword evidence="2" id="KW-1185">Reference proteome</keyword>
<protein>
    <submittedName>
        <fullName evidence="1">Uncharacterized protein</fullName>
    </submittedName>
</protein>
<dbReference type="Proteomes" id="UP000017836">
    <property type="component" value="Unassembled WGS sequence"/>
</dbReference>
<dbReference type="Gramene" id="ERM95623">
    <property type="protein sequence ID" value="ERM95623"/>
    <property type="gene ID" value="AMTR_s00023p00156720"/>
</dbReference>
<name>W1NJD3_AMBTC</name>
<sequence>MLRNSGLSIAGPERLLYGLDHLQADISRVLQAIKEVEERTMVVVLHGLQVRDAIVQRAQRNNPGSYEAPLWSFWR</sequence>
<proteinExistence type="predicted"/>
<evidence type="ECO:0000313" key="1">
    <source>
        <dbReference type="EMBL" id="ERM95623.1"/>
    </source>
</evidence>